<proteinExistence type="predicted"/>
<protein>
    <recommendedName>
        <fullName evidence="1">F-box domain-containing protein</fullName>
    </recommendedName>
</protein>
<evidence type="ECO:0000259" key="1">
    <source>
        <dbReference type="PROSITE" id="PS50181"/>
    </source>
</evidence>
<dbReference type="Gene3D" id="1.20.1280.50">
    <property type="match status" value="1"/>
</dbReference>
<dbReference type="Pfam" id="PF00646">
    <property type="entry name" value="F-box"/>
    <property type="match status" value="1"/>
</dbReference>
<comment type="caution">
    <text evidence="2">The sequence shown here is derived from an EMBL/GenBank/DDBJ whole genome shotgun (WGS) entry which is preliminary data.</text>
</comment>
<dbReference type="Proteomes" id="UP000772434">
    <property type="component" value="Unassembled WGS sequence"/>
</dbReference>
<dbReference type="SMART" id="SM00256">
    <property type="entry name" value="FBOX"/>
    <property type="match status" value="1"/>
</dbReference>
<accession>A0A9P5UCE8</accession>
<sequence length="445" mass="50271">MSSSFLELPDDILFNVVKFLQILDIYAARKTCKRLQAITVSRNVWTTMYKIARSDNGFVPRVVSLASQPVPDMERLLWRARQLDTLWQIGVSPHCSPKEIWAVDAALGSYSRNVEIYQGRYLIIQTSPSITIYDLETKQEVFRQETGLSDEILKCRIRSHVVDQNAEFYLPFRARSSSGITMSLLKVNAWGVVTVTHDCPALRQFCDGYLVIGNEFAIVNSAFIVHLPSQQAYPIFSADHPEPVISRTVTFVSGGYVLVYSYQPNGDTQFELYRLPDHTVVRPGTPVHPTHRGTSRGPVRISNAVFLSSDISSSGHSGSIWMFFLSNYSPLYSLRIVLQLDGRLSFRLTTTGSGQHKRMRNTFWTHLADGKTRVITQEADRDEWRWVLFNVSIDSKGESSVRTSAVDIPHHRCFDILALDACRGILAVVPNSSYNEICILDLVGR</sequence>
<feature type="domain" description="F-box" evidence="1">
    <location>
        <begin position="2"/>
        <end position="48"/>
    </location>
</feature>
<evidence type="ECO:0000313" key="2">
    <source>
        <dbReference type="EMBL" id="KAF9075060.1"/>
    </source>
</evidence>
<dbReference type="SUPFAM" id="SSF81383">
    <property type="entry name" value="F-box domain"/>
    <property type="match status" value="1"/>
</dbReference>
<evidence type="ECO:0000313" key="3">
    <source>
        <dbReference type="Proteomes" id="UP000772434"/>
    </source>
</evidence>
<name>A0A9P5UCE8_9AGAR</name>
<reference evidence="2" key="1">
    <citation type="submission" date="2020-11" db="EMBL/GenBank/DDBJ databases">
        <authorList>
            <consortium name="DOE Joint Genome Institute"/>
            <person name="Ahrendt S."/>
            <person name="Riley R."/>
            <person name="Andreopoulos W."/>
            <person name="Labutti K."/>
            <person name="Pangilinan J."/>
            <person name="Ruiz-Duenas F.J."/>
            <person name="Barrasa J.M."/>
            <person name="Sanchez-Garcia M."/>
            <person name="Camarero S."/>
            <person name="Miyauchi S."/>
            <person name="Serrano A."/>
            <person name="Linde D."/>
            <person name="Babiker R."/>
            <person name="Drula E."/>
            <person name="Ayuso-Fernandez I."/>
            <person name="Pacheco R."/>
            <person name="Padilla G."/>
            <person name="Ferreira P."/>
            <person name="Barriuso J."/>
            <person name="Kellner H."/>
            <person name="Castanera R."/>
            <person name="Alfaro M."/>
            <person name="Ramirez L."/>
            <person name="Pisabarro A.G."/>
            <person name="Kuo A."/>
            <person name="Tritt A."/>
            <person name="Lipzen A."/>
            <person name="He G."/>
            <person name="Yan M."/>
            <person name="Ng V."/>
            <person name="Cullen D."/>
            <person name="Martin F."/>
            <person name="Rosso M.-N."/>
            <person name="Henrissat B."/>
            <person name="Hibbett D."/>
            <person name="Martinez A.T."/>
            <person name="Grigoriev I.V."/>
        </authorList>
    </citation>
    <scope>NUCLEOTIDE SEQUENCE</scope>
    <source>
        <strain evidence="2">AH 40177</strain>
    </source>
</reference>
<dbReference type="OrthoDB" id="3211970at2759"/>
<dbReference type="AlphaFoldDB" id="A0A9P5UCE8"/>
<dbReference type="InterPro" id="IPR001810">
    <property type="entry name" value="F-box_dom"/>
</dbReference>
<dbReference type="InterPro" id="IPR036047">
    <property type="entry name" value="F-box-like_dom_sf"/>
</dbReference>
<dbReference type="EMBL" id="JADNRY010000010">
    <property type="protein sequence ID" value="KAF9075060.1"/>
    <property type="molecule type" value="Genomic_DNA"/>
</dbReference>
<dbReference type="PROSITE" id="PS50181">
    <property type="entry name" value="FBOX"/>
    <property type="match status" value="1"/>
</dbReference>
<organism evidence="2 3">
    <name type="scientific">Rhodocollybia butyracea</name>
    <dbReference type="NCBI Taxonomy" id="206335"/>
    <lineage>
        <taxon>Eukaryota</taxon>
        <taxon>Fungi</taxon>
        <taxon>Dikarya</taxon>
        <taxon>Basidiomycota</taxon>
        <taxon>Agaricomycotina</taxon>
        <taxon>Agaricomycetes</taxon>
        <taxon>Agaricomycetidae</taxon>
        <taxon>Agaricales</taxon>
        <taxon>Marasmiineae</taxon>
        <taxon>Omphalotaceae</taxon>
        <taxon>Rhodocollybia</taxon>
    </lineage>
</organism>
<gene>
    <name evidence="2" type="ORF">BDP27DRAFT_1315452</name>
</gene>
<keyword evidence="3" id="KW-1185">Reference proteome</keyword>